<evidence type="ECO:0000256" key="12">
    <source>
        <dbReference type="PIRNR" id="PIRNR003097"/>
    </source>
</evidence>
<evidence type="ECO:0000256" key="7">
    <source>
        <dbReference type="ARBA" id="ARBA00022618"/>
    </source>
</evidence>
<evidence type="ECO:0000259" key="15">
    <source>
        <dbReference type="Pfam" id="PF18075"/>
    </source>
</evidence>
<name>A0A1H2LGT5_9ACTO</name>
<dbReference type="PIRSF" id="PIRSF003097">
    <property type="entry name" value="FtsX"/>
    <property type="match status" value="1"/>
</dbReference>
<evidence type="ECO:0000256" key="11">
    <source>
        <dbReference type="ARBA" id="ARBA00023306"/>
    </source>
</evidence>
<gene>
    <name evidence="16" type="ORF">SAMN04489737_0999</name>
</gene>
<evidence type="ECO:0000256" key="8">
    <source>
        <dbReference type="ARBA" id="ARBA00022692"/>
    </source>
</evidence>
<keyword evidence="7 12" id="KW-0132">Cell division</keyword>
<feature type="transmembrane region" description="Helical" evidence="13">
    <location>
        <begin position="278"/>
        <end position="298"/>
    </location>
</feature>
<sequence>MRIGFIFSQVWKGLRKNTSMMASVILVTFVSLLFVGAAILFQTQIESAKNDWYDKVEVSVFMCPPQSTSAACAGGEASQSQIDELRDYLENGEVAKHIEQIYFETKEDAYKAFKEQLKGTTWADTIDAELMQSSFRLKLSNPNEDDIAVVSEMLSGRSGVESVIDQRQQLKPLFNMLNRFTLISTILAVIMIIVSVLLIPATIRLSAMFRRNETEIMRYVGASNAFIQAPFIIEGIISSLIGAILAVGGLYVAVQFFVQQWFADSWLKVVSGYDVLMLAPWLLLAAIAISSIASFFALRRYTKV</sequence>
<organism evidence="16 17">
    <name type="scientific">Arcanobacterium phocae</name>
    <dbReference type="NCBI Taxonomy" id="131112"/>
    <lineage>
        <taxon>Bacteria</taxon>
        <taxon>Bacillati</taxon>
        <taxon>Actinomycetota</taxon>
        <taxon>Actinomycetes</taxon>
        <taxon>Actinomycetales</taxon>
        <taxon>Actinomycetaceae</taxon>
        <taxon>Arcanobacterium</taxon>
    </lineage>
</organism>
<feature type="transmembrane region" description="Helical" evidence="13">
    <location>
        <begin position="180"/>
        <end position="203"/>
    </location>
</feature>
<dbReference type="AlphaFoldDB" id="A0A1H2LGT5"/>
<keyword evidence="10 12" id="KW-0472">Membrane</keyword>
<feature type="domain" description="ABC3 transporter permease C-terminal" evidence="14">
    <location>
        <begin position="186"/>
        <end position="303"/>
    </location>
</feature>
<keyword evidence="11 12" id="KW-0131">Cell cycle</keyword>
<dbReference type="Proteomes" id="UP000214355">
    <property type="component" value="Chromosome I"/>
</dbReference>
<protein>
    <recommendedName>
        <fullName evidence="5 12">Cell division protein FtsX</fullName>
    </recommendedName>
</protein>
<evidence type="ECO:0000256" key="1">
    <source>
        <dbReference type="ARBA" id="ARBA00003552"/>
    </source>
</evidence>
<dbReference type="EMBL" id="LT629804">
    <property type="protein sequence ID" value="SDU79791.1"/>
    <property type="molecule type" value="Genomic_DNA"/>
</dbReference>
<dbReference type="InterPro" id="IPR047929">
    <property type="entry name" value="FtsX_actino"/>
</dbReference>
<evidence type="ECO:0000256" key="3">
    <source>
        <dbReference type="ARBA" id="ARBA00007379"/>
    </source>
</evidence>
<evidence type="ECO:0000256" key="13">
    <source>
        <dbReference type="SAM" id="Phobius"/>
    </source>
</evidence>
<reference evidence="17" key="1">
    <citation type="submission" date="2016-10" db="EMBL/GenBank/DDBJ databases">
        <authorList>
            <person name="Varghese N."/>
            <person name="Submissions S."/>
        </authorList>
    </citation>
    <scope>NUCLEOTIDE SEQUENCE [LARGE SCALE GENOMIC DNA]</scope>
    <source>
        <strain evidence="17">DSM 10002</strain>
    </source>
</reference>
<feature type="transmembrane region" description="Helical" evidence="13">
    <location>
        <begin position="236"/>
        <end position="258"/>
    </location>
</feature>
<keyword evidence="9 13" id="KW-1133">Transmembrane helix</keyword>
<feature type="transmembrane region" description="Helical" evidence="13">
    <location>
        <begin position="21"/>
        <end position="41"/>
    </location>
</feature>
<keyword evidence="17" id="KW-1185">Reference proteome</keyword>
<dbReference type="Pfam" id="PF18075">
    <property type="entry name" value="FtsX_ECD"/>
    <property type="match status" value="1"/>
</dbReference>
<feature type="domain" description="FtsX extracellular" evidence="15">
    <location>
        <begin position="56"/>
        <end position="163"/>
    </location>
</feature>
<evidence type="ECO:0000313" key="17">
    <source>
        <dbReference type="Proteomes" id="UP000214355"/>
    </source>
</evidence>
<dbReference type="NCBIfam" id="NF038346">
    <property type="entry name" value="FtsX_actino"/>
    <property type="match status" value="1"/>
</dbReference>
<comment type="function">
    <text evidence="1">Part of the ABC transporter FtsEX involved in cellular division.</text>
</comment>
<evidence type="ECO:0000256" key="5">
    <source>
        <dbReference type="ARBA" id="ARBA00021907"/>
    </source>
</evidence>
<dbReference type="GO" id="GO:0051301">
    <property type="term" value="P:cell division"/>
    <property type="evidence" value="ECO:0007669"/>
    <property type="project" value="UniProtKB-KW"/>
</dbReference>
<evidence type="ECO:0000256" key="4">
    <source>
        <dbReference type="ARBA" id="ARBA00011160"/>
    </source>
</evidence>
<keyword evidence="6 12" id="KW-1003">Cell membrane</keyword>
<dbReference type="OrthoDB" id="9812531at2"/>
<dbReference type="InterPro" id="IPR004513">
    <property type="entry name" value="FtsX"/>
</dbReference>
<comment type="subcellular location">
    <subcellularLocation>
        <location evidence="2">Cell membrane</location>
        <topology evidence="2">Multi-pass membrane protein</topology>
    </subcellularLocation>
</comment>
<dbReference type="STRING" id="131112.SAMN04489737_0999"/>
<dbReference type="InterPro" id="IPR003838">
    <property type="entry name" value="ABC3_permease_C"/>
</dbReference>
<evidence type="ECO:0000256" key="10">
    <source>
        <dbReference type="ARBA" id="ARBA00023136"/>
    </source>
</evidence>
<evidence type="ECO:0000259" key="14">
    <source>
        <dbReference type="Pfam" id="PF02687"/>
    </source>
</evidence>
<dbReference type="InterPro" id="IPR040690">
    <property type="entry name" value="FtsX_ECD"/>
</dbReference>
<keyword evidence="8 13" id="KW-0812">Transmembrane</keyword>
<dbReference type="RefSeq" id="WP_091280576.1">
    <property type="nucleotide sequence ID" value="NZ_JABAPH010000024.1"/>
</dbReference>
<proteinExistence type="inferred from homology"/>
<dbReference type="PANTHER" id="PTHR47755:SF1">
    <property type="entry name" value="CELL DIVISION PROTEIN FTSX"/>
    <property type="match status" value="1"/>
</dbReference>
<dbReference type="PANTHER" id="PTHR47755">
    <property type="entry name" value="CELL DIVISION PROTEIN FTSX"/>
    <property type="match status" value="1"/>
</dbReference>
<comment type="subunit">
    <text evidence="4">Forms a membrane-associated complex with FtsE.</text>
</comment>
<dbReference type="GO" id="GO:0005886">
    <property type="term" value="C:plasma membrane"/>
    <property type="evidence" value="ECO:0007669"/>
    <property type="project" value="UniProtKB-SubCell"/>
</dbReference>
<evidence type="ECO:0000256" key="2">
    <source>
        <dbReference type="ARBA" id="ARBA00004651"/>
    </source>
</evidence>
<evidence type="ECO:0000313" key="16">
    <source>
        <dbReference type="EMBL" id="SDU79791.1"/>
    </source>
</evidence>
<comment type="similarity">
    <text evidence="3 12">Belongs to the ABC-4 integral membrane protein family. FtsX subfamily.</text>
</comment>
<evidence type="ECO:0000256" key="9">
    <source>
        <dbReference type="ARBA" id="ARBA00022989"/>
    </source>
</evidence>
<evidence type="ECO:0000256" key="6">
    <source>
        <dbReference type="ARBA" id="ARBA00022475"/>
    </source>
</evidence>
<dbReference type="GeneID" id="65344736"/>
<dbReference type="Gene3D" id="3.30.70.3040">
    <property type="match status" value="1"/>
</dbReference>
<dbReference type="Pfam" id="PF02687">
    <property type="entry name" value="FtsX"/>
    <property type="match status" value="1"/>
</dbReference>
<accession>A0A1H2LGT5</accession>